<organism evidence="4 5">
    <name type="scientific">Terrabacter ginsenosidimutans</name>
    <dbReference type="NCBI Taxonomy" id="490575"/>
    <lineage>
        <taxon>Bacteria</taxon>
        <taxon>Bacillati</taxon>
        <taxon>Actinomycetota</taxon>
        <taxon>Actinomycetes</taxon>
        <taxon>Micrococcales</taxon>
        <taxon>Intrasporangiaceae</taxon>
        <taxon>Terrabacter</taxon>
    </lineage>
</organism>
<dbReference type="InterPro" id="IPR036388">
    <property type="entry name" value="WH-like_DNA-bd_sf"/>
</dbReference>
<proteinExistence type="predicted"/>
<evidence type="ECO:0000256" key="1">
    <source>
        <dbReference type="ARBA" id="ARBA00022741"/>
    </source>
</evidence>
<dbReference type="InterPro" id="IPR041664">
    <property type="entry name" value="AAA_16"/>
</dbReference>
<dbReference type="PANTHER" id="PTHR16305:SF35">
    <property type="entry name" value="TRANSCRIPTIONAL ACTIVATOR DOMAIN"/>
    <property type="match status" value="1"/>
</dbReference>
<evidence type="ECO:0000313" key="4">
    <source>
        <dbReference type="EMBL" id="GAA3706188.1"/>
    </source>
</evidence>
<keyword evidence="5" id="KW-1185">Reference proteome</keyword>
<dbReference type="SUPFAM" id="SSF46894">
    <property type="entry name" value="C-terminal effector domain of the bipartite response regulators"/>
    <property type="match status" value="1"/>
</dbReference>
<keyword evidence="1" id="KW-0547">Nucleotide-binding</keyword>
<dbReference type="CDD" id="cd06170">
    <property type="entry name" value="LuxR_C_like"/>
    <property type="match status" value="1"/>
</dbReference>
<comment type="caution">
    <text evidence="4">The sequence shown here is derived from an EMBL/GenBank/DDBJ whole genome shotgun (WGS) entry which is preliminary data.</text>
</comment>
<accession>A0ABP7DLT8</accession>
<evidence type="ECO:0000259" key="3">
    <source>
        <dbReference type="PROSITE" id="PS50043"/>
    </source>
</evidence>
<dbReference type="PANTHER" id="PTHR16305">
    <property type="entry name" value="TESTICULAR SOLUBLE ADENYLYL CYCLASE"/>
    <property type="match status" value="1"/>
</dbReference>
<dbReference type="SMART" id="SM00421">
    <property type="entry name" value="HTH_LUXR"/>
    <property type="match status" value="1"/>
</dbReference>
<keyword evidence="2" id="KW-0067">ATP-binding</keyword>
<evidence type="ECO:0000313" key="5">
    <source>
        <dbReference type="Proteomes" id="UP001501468"/>
    </source>
</evidence>
<dbReference type="PROSITE" id="PS50043">
    <property type="entry name" value="HTH_LUXR_2"/>
    <property type="match status" value="1"/>
</dbReference>
<dbReference type="InterPro" id="IPR000792">
    <property type="entry name" value="Tscrpt_reg_LuxR_C"/>
</dbReference>
<dbReference type="InterPro" id="IPR016032">
    <property type="entry name" value="Sig_transdc_resp-reg_C-effctor"/>
</dbReference>
<dbReference type="EMBL" id="BAABDC010000003">
    <property type="protein sequence ID" value="GAA3706188.1"/>
    <property type="molecule type" value="Genomic_DNA"/>
</dbReference>
<dbReference type="Pfam" id="PF00196">
    <property type="entry name" value="GerE"/>
    <property type="match status" value="1"/>
</dbReference>
<dbReference type="SUPFAM" id="SSF52540">
    <property type="entry name" value="P-loop containing nucleoside triphosphate hydrolases"/>
    <property type="match status" value="1"/>
</dbReference>
<protein>
    <submittedName>
        <fullName evidence="4">Helix-turn-helix transcriptional regulator</fullName>
    </submittedName>
</protein>
<dbReference type="Proteomes" id="UP001501468">
    <property type="component" value="Unassembled WGS sequence"/>
</dbReference>
<evidence type="ECO:0000256" key="2">
    <source>
        <dbReference type="ARBA" id="ARBA00022840"/>
    </source>
</evidence>
<dbReference type="Gene3D" id="1.10.10.10">
    <property type="entry name" value="Winged helix-like DNA-binding domain superfamily/Winged helix DNA-binding domain"/>
    <property type="match status" value="1"/>
</dbReference>
<dbReference type="PRINTS" id="PR00038">
    <property type="entry name" value="HTHLUXR"/>
</dbReference>
<gene>
    <name evidence="4" type="ORF">GCM10022399_23650</name>
</gene>
<feature type="domain" description="HTH luxR-type" evidence="3">
    <location>
        <begin position="874"/>
        <end position="939"/>
    </location>
</feature>
<dbReference type="Pfam" id="PF13191">
    <property type="entry name" value="AAA_16"/>
    <property type="match status" value="1"/>
</dbReference>
<name>A0ABP7DLT8_9MICO</name>
<dbReference type="InterPro" id="IPR027417">
    <property type="entry name" value="P-loop_NTPase"/>
</dbReference>
<reference evidence="5" key="1">
    <citation type="journal article" date="2019" name="Int. J. Syst. Evol. Microbiol.">
        <title>The Global Catalogue of Microorganisms (GCM) 10K type strain sequencing project: providing services to taxonomists for standard genome sequencing and annotation.</title>
        <authorList>
            <consortium name="The Broad Institute Genomics Platform"/>
            <consortium name="The Broad Institute Genome Sequencing Center for Infectious Disease"/>
            <person name="Wu L."/>
            <person name="Ma J."/>
        </authorList>
    </citation>
    <scope>NUCLEOTIDE SEQUENCE [LARGE SCALE GENOMIC DNA]</scope>
    <source>
        <strain evidence="5">JCM 17125</strain>
    </source>
</reference>
<sequence>MTGEAGIGKSRLIAEFAAAERAAGMVVVVGHGVDLTGGHLPFATLSESLRDALRQLGVEDLGRLAPEACRTLGSLVPELSAPSELRRHAERADLTPAPDRVAVLGAAIHLLEAMAARRPVCWVVEDVQWVDPQTLDLLRVMGPAAESRPLVLVTSFRTPVLEPEAAAVLSDLVSRANAHPVRLVRLDEASARRQLRRVVGAELDPAVEDRILSLGEGLPLFVEHLAHEARVGTSSLPESLGAIVDGRLRRLGSRVTAMLEAAAVADGPVATTDLTRVVQAQAAEVDQAVDDAVTARVLEPTEAGRLRFVHALVKELVASRLPPTRRRRLERAWAETLEAASPADLATVVAVAHHRIAAGDAEEALGGFARAARLAARGGDSRLETSCLLRVHELWGAVRDPEAACGMGMVDLIYHLCVAAVAAEQREAVAQVVAAECEGPHLELDAITRLWLTMRLEQLEGRPPGTVGSLRSGEQTTRERATLLLEAPQGLVAMDALQLAGREARRFDGALAARLHRRGWEMARKVGGARARLRSEVFVGFDHLARVEPLAEARRLMSLEDEFAELPLADWSIVLESVVVGLVDAGCYEEATVQAEAALRRLQDPALSPRRYAGIALGLASARVELGDWAEAERWLEVVESSYAPARAEAAGLRLRIAVRRGSQPELPSYLDRVAPDLDRELDFVGQGHGLADLVAAFYAVGDVDAARRRLDALSGDPRDWWFAAVWPAVNAAARFEVAAQARTTDAVGARLVTRLDALCARFEWVAPAADAFRSEQAALLARSRGTDTVEDWVRAVEAWAGIGRSWDEAVCRVRLAETCSLAGDRDRSVDELRHAHAIACRLGAGPLEREVQVLGRSWGVSLPTVGRTEPRSTLTPLTPLTARERQVLELVADGSTNDDVARILVISPKTASVHVSRILAKLGAGNRTEAVAIARRSGLLP</sequence>